<keyword evidence="3" id="KW-1185">Reference proteome</keyword>
<gene>
    <name evidence="2" type="ORF">IAI60_02540</name>
</gene>
<sequence>MIEPAAGTQRTEGGPLAGLRVLELGHFVAAPFATRLLADLGAEIIKVEPPGGDPVRQWGAKVNGHAPWWSVHARNKRCISLDLKKPEARQVVLDLVRHCDAVVENFRPGQLARMGLGEEVLRGIRPDLIIARISGYGQDGPYRDRAAFGVIGEAIGGIRHLTDHPPGTSDLPPVRVGVSLGDSVAGIYAALGVVAALWRRERVAAQGGQQRGGDVDVALTEAVLSLLEGGLPEYGTMGTIRQPGGGGIATAAPSNAYRARDGVWMLIAANSDPLFRKLSAVMGQPGLSEDPRFKGNQARVAHSRELDALIGAWAAGLDADALEAALVEADIPSTRVYTMADIAADPQFRHRGMVQEVQDPLIGPTLHPGVVPRIDDTPATPRSTGPAVGTDNDAVLGGLLGYDGQRIAALREGGVL</sequence>
<evidence type="ECO:0000313" key="2">
    <source>
        <dbReference type="EMBL" id="MBO1073484.1"/>
    </source>
</evidence>
<dbReference type="InterPro" id="IPR003673">
    <property type="entry name" value="CoA-Trfase_fam_III"/>
</dbReference>
<dbReference type="SUPFAM" id="SSF89796">
    <property type="entry name" value="CoA-transferase family III (CaiB/BaiF)"/>
    <property type="match status" value="1"/>
</dbReference>
<dbReference type="GO" id="GO:0016740">
    <property type="term" value="F:transferase activity"/>
    <property type="evidence" value="ECO:0007669"/>
    <property type="project" value="UniProtKB-KW"/>
</dbReference>
<dbReference type="InterPro" id="IPR023606">
    <property type="entry name" value="CoA-Trfase_III_dom_1_sf"/>
</dbReference>
<dbReference type="Proteomes" id="UP001518990">
    <property type="component" value="Unassembled WGS sequence"/>
</dbReference>
<dbReference type="PANTHER" id="PTHR48207:SF3">
    <property type="entry name" value="SUCCINATE--HYDROXYMETHYLGLUTARATE COA-TRANSFERASE"/>
    <property type="match status" value="1"/>
</dbReference>
<dbReference type="RefSeq" id="WP_237182161.1">
    <property type="nucleotide sequence ID" value="NZ_CP061091.1"/>
</dbReference>
<name>A0ABS3K7M8_9PROT</name>
<comment type="caution">
    <text evidence="2">The sequence shown here is derived from an EMBL/GenBank/DDBJ whole genome shotgun (WGS) entry which is preliminary data.</text>
</comment>
<dbReference type="InterPro" id="IPR044855">
    <property type="entry name" value="CoA-Trfase_III_dom3_sf"/>
</dbReference>
<keyword evidence="1 2" id="KW-0808">Transferase</keyword>
<evidence type="ECO:0000313" key="3">
    <source>
        <dbReference type="Proteomes" id="UP001518990"/>
    </source>
</evidence>
<dbReference type="Pfam" id="PF02515">
    <property type="entry name" value="CoA_transf_3"/>
    <property type="match status" value="1"/>
</dbReference>
<dbReference type="PANTHER" id="PTHR48207">
    <property type="entry name" value="SUCCINATE--HYDROXYMETHYLGLUTARATE COA-TRANSFERASE"/>
    <property type="match status" value="1"/>
</dbReference>
<dbReference type="Gene3D" id="3.40.50.10540">
    <property type="entry name" value="Crotonobetainyl-coa:carnitine coa-transferase, domain 1"/>
    <property type="match status" value="1"/>
</dbReference>
<dbReference type="InterPro" id="IPR050483">
    <property type="entry name" value="CoA-transferase_III_domain"/>
</dbReference>
<dbReference type="Gene3D" id="3.30.1540.10">
    <property type="entry name" value="formyl-coa transferase, domain 3"/>
    <property type="match status" value="1"/>
</dbReference>
<proteinExistence type="predicted"/>
<dbReference type="EMBL" id="JACTNF010000002">
    <property type="protein sequence ID" value="MBO1073484.1"/>
    <property type="molecule type" value="Genomic_DNA"/>
</dbReference>
<organism evidence="2 3">
    <name type="scientific">Roseomonas marmotae</name>
    <dbReference type="NCBI Taxonomy" id="2768161"/>
    <lineage>
        <taxon>Bacteria</taxon>
        <taxon>Pseudomonadati</taxon>
        <taxon>Pseudomonadota</taxon>
        <taxon>Alphaproteobacteria</taxon>
        <taxon>Acetobacterales</taxon>
        <taxon>Roseomonadaceae</taxon>
        <taxon>Roseomonas</taxon>
    </lineage>
</organism>
<evidence type="ECO:0000256" key="1">
    <source>
        <dbReference type="ARBA" id="ARBA00022679"/>
    </source>
</evidence>
<protein>
    <submittedName>
        <fullName evidence="2">CoA transferase</fullName>
    </submittedName>
</protein>
<reference evidence="2 3" key="1">
    <citation type="submission" date="2020-09" db="EMBL/GenBank/DDBJ databases">
        <title>Roseomonas.</title>
        <authorList>
            <person name="Zhu W."/>
        </authorList>
    </citation>
    <scope>NUCLEOTIDE SEQUENCE [LARGE SCALE GENOMIC DNA]</scope>
    <source>
        <strain evidence="2 3">1311</strain>
    </source>
</reference>
<accession>A0ABS3K7M8</accession>